<dbReference type="EMBL" id="KQ086584">
    <property type="protein sequence ID" value="KLO04342.1"/>
    <property type="molecule type" value="Genomic_DNA"/>
</dbReference>
<evidence type="ECO:0000313" key="2">
    <source>
        <dbReference type="EMBL" id="KLO04342.1"/>
    </source>
</evidence>
<organism evidence="2 3">
    <name type="scientific">Schizopora paradoxa</name>
    <dbReference type="NCBI Taxonomy" id="27342"/>
    <lineage>
        <taxon>Eukaryota</taxon>
        <taxon>Fungi</taxon>
        <taxon>Dikarya</taxon>
        <taxon>Basidiomycota</taxon>
        <taxon>Agaricomycotina</taxon>
        <taxon>Agaricomycetes</taxon>
        <taxon>Hymenochaetales</taxon>
        <taxon>Schizoporaceae</taxon>
        <taxon>Schizopora</taxon>
    </lineage>
</organism>
<feature type="compositionally biased region" description="Basic residues" evidence="1">
    <location>
        <begin position="97"/>
        <end position="107"/>
    </location>
</feature>
<sequence length="212" mass="23738">MSKFSLDRDGFSLEVFWSTSKTGYRHERHASSPHIIPTILARPLTTDRYIDYSSPPSTSQTCNRSTPTSHVRAARRHSRRLRLPSVDTSYPDANARKQTRVGARGRTRQLERIAGASGEGDVERKKRCRPWPLETSQHHGDDDDEAAGNGRALCGAWKNGIGREGGEWKVAARQHRIIETMILTTLFTKSQEHRGQSEDNGSKIDARGSDTS</sequence>
<proteinExistence type="predicted"/>
<feature type="compositionally biased region" description="Basic residues" evidence="1">
    <location>
        <begin position="72"/>
        <end position="82"/>
    </location>
</feature>
<dbReference type="AlphaFoldDB" id="A0A0H2QZD5"/>
<gene>
    <name evidence="2" type="ORF">SCHPADRAFT_897104</name>
</gene>
<reference evidence="2 3" key="1">
    <citation type="submission" date="2015-04" db="EMBL/GenBank/DDBJ databases">
        <title>Complete genome sequence of Schizopora paradoxa KUC8140, a cosmopolitan wood degrader in East Asia.</title>
        <authorList>
            <consortium name="DOE Joint Genome Institute"/>
            <person name="Min B."/>
            <person name="Park H."/>
            <person name="Jang Y."/>
            <person name="Kim J.-J."/>
            <person name="Kim K.H."/>
            <person name="Pangilinan J."/>
            <person name="Lipzen A."/>
            <person name="Riley R."/>
            <person name="Grigoriev I.V."/>
            <person name="Spatafora J.W."/>
            <person name="Choi I.-G."/>
        </authorList>
    </citation>
    <scope>NUCLEOTIDE SEQUENCE [LARGE SCALE GENOMIC DNA]</scope>
    <source>
        <strain evidence="2 3">KUC8140</strain>
    </source>
</reference>
<protein>
    <submittedName>
        <fullName evidence="2">Uncharacterized protein</fullName>
    </submittedName>
</protein>
<feature type="compositionally biased region" description="Polar residues" evidence="1">
    <location>
        <begin position="54"/>
        <end position="69"/>
    </location>
</feature>
<name>A0A0H2QZD5_9AGAM</name>
<keyword evidence="3" id="KW-1185">Reference proteome</keyword>
<dbReference type="Proteomes" id="UP000053477">
    <property type="component" value="Unassembled WGS sequence"/>
</dbReference>
<feature type="region of interest" description="Disordered" evidence="1">
    <location>
        <begin position="52"/>
        <end position="147"/>
    </location>
</feature>
<evidence type="ECO:0000256" key="1">
    <source>
        <dbReference type="SAM" id="MobiDB-lite"/>
    </source>
</evidence>
<feature type="compositionally biased region" description="Basic and acidic residues" evidence="1">
    <location>
        <begin position="190"/>
        <end position="212"/>
    </location>
</feature>
<feature type="region of interest" description="Disordered" evidence="1">
    <location>
        <begin position="189"/>
        <end position="212"/>
    </location>
</feature>
<dbReference type="InParanoid" id="A0A0H2QZD5"/>
<accession>A0A0H2QZD5</accession>
<evidence type="ECO:0000313" key="3">
    <source>
        <dbReference type="Proteomes" id="UP000053477"/>
    </source>
</evidence>